<sequence length="1040" mass="115333">MQGTESQCGGGQVGLIVHREPVIENDVGSILKGPRIDPETTPPSSPTPKRRRYSPILITPKTKQSDNVQLQVAEEQIPSSPLSSLPDDLSMSGSLLPTTTSNNIKRKRGRAQVHEEDQESRKLVKTVPLKRGHKSYSGWSCSQAPSNILSMLRFDHPPIVLKLPTQSTVEAELRRISAGRELQSDDGKKVRGIQGKKVDKSLAVIARVGQPGRKEESKQRIQETRQPKDSVLIKMEDTQVVPLRPTVHNVATCPRSRSNIFGKVLRIVADLPRAQIRTKHPTPPPKNRPPVWAESRQELCEALPYYRSFQSGIYMHGKIAYGYLLEAFPAPRDIWAHDGRVIISHGGGQCIKSPTCDISSGAVATATLQADQSRSDARVDTLLLAHEKRTPIILIAGKGYEELPWSLDCAYVVLGWYWISMTWVEAEPCSPGITPPLDRDYFHRYKIRFDWVQSQGRPWWINDESSIQFTKTRSSVSTDNSLSMPPPGQDDSLHDGQILDSSTGEVLQRRDLPCNDETRPQALEEQQAKSLSDGLLEPIDASTGLYTPPPSSSSSNKSSSSAAFDASCRTASRSNNKESKRSCWPGYKQLISQNPILNFNDDAVRPPLFRASTSCLSCGIPIVQVYREGLICLEPTCRAFFMLITPIGVLPIPQGFPLTYSEDFLQPVPTPDEVQIPYEAVPPEPARKVPETDSHGDGEGDGEIGGRTLWRGWVCRKCGRANCRWRWEVWECKNCGDLLHPIDQRSVLLKKDLPPNGLETFMGNSKTDLSSGITSALKWISEIACVCVVYDLPSAGKVYHLIQPHSPIADRLLEEYQIAANEGGWFQRRPLKNVTIKRGASVTVEINIDLTLAACETRSPTVKGQLLAQHFAVNFGAAYKYQVDTLSYPFDKAPGCVLMSLALITQLVKLVLGEDVGFNEVLSVMYREGQKMSWHDDGEDGLGPIVSSLSLGNQAIMSFRPKPKTSRVNPYNSFHNAHGSQNHTNAPMHTPPTALSFTLSHGDIMIMQGHDIQRRYDHRVVPSGFRIACTARVIGERPPD</sequence>
<feature type="region of interest" description="Disordered" evidence="2">
    <location>
        <begin position="539"/>
        <end position="561"/>
    </location>
</feature>
<dbReference type="GO" id="GO:0006307">
    <property type="term" value="P:DNA alkylation repair"/>
    <property type="evidence" value="ECO:0007669"/>
    <property type="project" value="TreeGrafter"/>
</dbReference>
<dbReference type="InterPro" id="IPR037151">
    <property type="entry name" value="AlkB-like_sf"/>
</dbReference>
<dbReference type="GO" id="GO:0008198">
    <property type="term" value="F:ferrous iron binding"/>
    <property type="evidence" value="ECO:0007669"/>
    <property type="project" value="TreeGrafter"/>
</dbReference>
<dbReference type="Gene3D" id="2.60.120.590">
    <property type="entry name" value="Alpha-ketoglutarate-dependent dioxygenase AlkB-like"/>
    <property type="match status" value="1"/>
</dbReference>
<reference evidence="4" key="1">
    <citation type="submission" date="2013-07" db="EMBL/GenBank/DDBJ databases">
        <title>The Genome Sequence of Cryptococcus dejecticola CBS10117.</title>
        <authorList>
            <consortium name="The Broad Institute Genome Sequencing Platform"/>
            <person name="Cuomo C."/>
            <person name="Litvintseva A."/>
            <person name="Chen Y."/>
            <person name="Heitman J."/>
            <person name="Sun S."/>
            <person name="Springer D."/>
            <person name="Dromer F."/>
            <person name="Young S.K."/>
            <person name="Zeng Q."/>
            <person name="Gargeya S."/>
            <person name="Fitzgerald M."/>
            <person name="Abouelleil A."/>
            <person name="Alvarado L."/>
            <person name="Berlin A.M."/>
            <person name="Chapman S.B."/>
            <person name="Dewar J."/>
            <person name="Goldberg J."/>
            <person name="Griggs A."/>
            <person name="Gujja S."/>
            <person name="Hansen M."/>
            <person name="Howarth C."/>
            <person name="Imamovic A."/>
            <person name="Larimer J."/>
            <person name="McCowan C."/>
            <person name="Murphy C."/>
            <person name="Pearson M."/>
            <person name="Priest M."/>
            <person name="Roberts A."/>
            <person name="Saif S."/>
            <person name="Shea T."/>
            <person name="Sykes S."/>
            <person name="Wortman J."/>
            <person name="Nusbaum C."/>
            <person name="Birren B."/>
        </authorList>
    </citation>
    <scope>NUCLEOTIDE SEQUENCE [LARGE SCALE GENOMIC DNA]</scope>
    <source>
        <strain evidence="4">CBS 10117</strain>
    </source>
</reference>
<gene>
    <name evidence="4" type="ORF">I303_02730</name>
</gene>
<proteinExistence type="predicted"/>
<dbReference type="InterPro" id="IPR032852">
    <property type="entry name" value="ALKBH2"/>
</dbReference>
<dbReference type="PANTHER" id="PTHR31573:SF4">
    <property type="entry name" value="FE2OG DIOXYGENASE DOMAIN-CONTAINING PROTEIN"/>
    <property type="match status" value="1"/>
</dbReference>
<feature type="binding site" evidence="1">
    <location>
        <position position="1018"/>
    </location>
    <ligand>
        <name>2-oxoglutarate</name>
        <dbReference type="ChEBI" id="CHEBI:16810"/>
    </ligand>
</feature>
<feature type="region of interest" description="Disordered" evidence="2">
    <location>
        <begin position="476"/>
        <end position="498"/>
    </location>
</feature>
<feature type="region of interest" description="Disordered" evidence="2">
    <location>
        <begin position="682"/>
        <end position="704"/>
    </location>
</feature>
<feature type="binding site" evidence="1">
    <location>
        <position position="935"/>
    </location>
    <ligand>
        <name>2-oxoglutarate</name>
        <dbReference type="ChEBI" id="CHEBI:16810"/>
    </ligand>
</feature>
<evidence type="ECO:0000259" key="3">
    <source>
        <dbReference type="PROSITE" id="PS51471"/>
    </source>
</evidence>
<dbReference type="VEuPathDB" id="FungiDB:I303_02730"/>
<feature type="binding site" evidence="1">
    <location>
        <position position="926"/>
    </location>
    <ligand>
        <name>2-oxoglutarate</name>
        <dbReference type="ChEBI" id="CHEBI:16810"/>
    </ligand>
</feature>
<dbReference type="InterPro" id="IPR005123">
    <property type="entry name" value="Oxoglu/Fe-dep_dioxygenase_dom"/>
</dbReference>
<feature type="domain" description="Fe2OG dioxygenase" evidence="3">
    <location>
        <begin position="917"/>
        <end position="1035"/>
    </location>
</feature>
<dbReference type="EMBL" id="KI894029">
    <property type="protein sequence ID" value="OBR86718.1"/>
    <property type="molecule type" value="Genomic_DNA"/>
</dbReference>
<evidence type="ECO:0000256" key="2">
    <source>
        <dbReference type="SAM" id="MobiDB-lite"/>
    </source>
</evidence>
<feature type="compositionally biased region" description="Low complexity" evidence="2">
    <location>
        <begin position="552"/>
        <end position="561"/>
    </location>
</feature>
<accession>A0A1A6A9I9</accession>
<dbReference type="GO" id="GO:0051747">
    <property type="term" value="F:cytosine C-5 DNA demethylase activity"/>
    <property type="evidence" value="ECO:0007669"/>
    <property type="project" value="TreeGrafter"/>
</dbReference>
<dbReference type="InterPro" id="IPR027450">
    <property type="entry name" value="AlkB-like"/>
</dbReference>
<organism evidence="4">
    <name type="scientific">Kwoniella dejecticola CBS 10117</name>
    <dbReference type="NCBI Taxonomy" id="1296121"/>
    <lineage>
        <taxon>Eukaryota</taxon>
        <taxon>Fungi</taxon>
        <taxon>Dikarya</taxon>
        <taxon>Basidiomycota</taxon>
        <taxon>Agaricomycotina</taxon>
        <taxon>Tremellomycetes</taxon>
        <taxon>Tremellales</taxon>
        <taxon>Cryptococcaceae</taxon>
        <taxon>Kwoniella</taxon>
    </lineage>
</organism>
<protein>
    <recommendedName>
        <fullName evidence="3">Fe2OG dioxygenase domain-containing protein</fullName>
    </recommendedName>
</protein>
<dbReference type="PANTHER" id="PTHR31573">
    <property type="entry name" value="ALPHA-KETOGLUTARATE-DEPENDENT DIOXYGENASE ALKB HOMOLOG 2"/>
    <property type="match status" value="1"/>
</dbReference>
<evidence type="ECO:0000256" key="1">
    <source>
        <dbReference type="PIRSR" id="PIRSR632852-1"/>
    </source>
</evidence>
<feature type="compositionally biased region" description="Basic and acidic residues" evidence="2">
    <location>
        <begin position="685"/>
        <end position="698"/>
    </location>
</feature>
<dbReference type="AlphaFoldDB" id="A0A1A6A9I9"/>
<dbReference type="GO" id="GO:0035516">
    <property type="term" value="F:broad specificity oxidative DNA demethylase activity"/>
    <property type="evidence" value="ECO:0007669"/>
    <property type="project" value="TreeGrafter"/>
</dbReference>
<dbReference type="STRING" id="1296121.A0A1A6A9I9"/>
<feature type="region of interest" description="Disordered" evidence="2">
    <location>
        <begin position="26"/>
        <end position="67"/>
    </location>
</feature>
<name>A0A1A6A9I9_9TREE</name>
<dbReference type="Pfam" id="PF13532">
    <property type="entry name" value="2OG-FeII_Oxy_2"/>
    <property type="match status" value="1"/>
</dbReference>
<evidence type="ECO:0000313" key="4">
    <source>
        <dbReference type="EMBL" id="OBR86718.1"/>
    </source>
</evidence>
<dbReference type="SUPFAM" id="SSF51197">
    <property type="entry name" value="Clavaminate synthase-like"/>
    <property type="match status" value="1"/>
</dbReference>
<dbReference type="OrthoDB" id="2163491at2759"/>
<dbReference type="PROSITE" id="PS51471">
    <property type="entry name" value="FE2OG_OXY"/>
    <property type="match status" value="1"/>
</dbReference>